<dbReference type="AlphaFoldDB" id="Q6MLG3"/>
<evidence type="ECO:0000313" key="3">
    <source>
        <dbReference type="Proteomes" id="UP000008080"/>
    </source>
</evidence>
<evidence type="ECO:0000256" key="1">
    <source>
        <dbReference type="SAM" id="Phobius"/>
    </source>
</evidence>
<dbReference type="Proteomes" id="UP000008080">
    <property type="component" value="Chromosome"/>
</dbReference>
<dbReference type="Pfam" id="PF10861">
    <property type="entry name" value="DUF2784"/>
    <property type="match status" value="1"/>
</dbReference>
<evidence type="ECO:0000313" key="2">
    <source>
        <dbReference type="EMBL" id="CAE79894.1"/>
    </source>
</evidence>
<dbReference type="eggNOG" id="ENOG5030S3W">
    <property type="taxonomic scope" value="Bacteria"/>
</dbReference>
<reference evidence="2 3" key="1">
    <citation type="journal article" date="2004" name="Science">
        <title>A predator unmasked: life cycle of Bdellovibrio bacteriovorus from a genomic perspective.</title>
        <authorList>
            <person name="Rendulic S."/>
            <person name="Jagtap P."/>
            <person name="Rosinus A."/>
            <person name="Eppinger M."/>
            <person name="Baar C."/>
            <person name="Lanz C."/>
            <person name="Keller H."/>
            <person name="Lambert C."/>
            <person name="Evans K.J."/>
            <person name="Goesmann A."/>
            <person name="Meyer F."/>
            <person name="Sockett R.E."/>
            <person name="Schuster S.C."/>
        </authorList>
    </citation>
    <scope>NUCLEOTIDE SEQUENCE [LARGE SCALE GENOMIC DNA]</scope>
    <source>
        <strain evidence="3">ATCC 15356 / DSM 50701 / NCIMB 9529 / HD100</strain>
    </source>
</reference>
<dbReference type="EMBL" id="BX842651">
    <property type="protein sequence ID" value="CAE79894.1"/>
    <property type="molecule type" value="Genomic_DNA"/>
</dbReference>
<dbReference type="KEGG" id="bba:Bd2048"/>
<keyword evidence="3" id="KW-1185">Reference proteome</keyword>
<proteinExistence type="predicted"/>
<sequence length="114" mass="13561">MMFSNLFLWWFRKTLWLAQITLAMTLISWVGLGYRYGWGYCFLTEWQWQIKSKRGELSLPDSYIQYILQKLGFSYADSDVNRVVLFLFVVSILGCLWRTWRKFSAKAGTSFVSK</sequence>
<organism evidence="2 3">
    <name type="scientific">Bdellovibrio bacteriovorus (strain ATCC 15356 / DSM 50701 / NCIMB 9529 / HD100)</name>
    <dbReference type="NCBI Taxonomy" id="264462"/>
    <lineage>
        <taxon>Bacteria</taxon>
        <taxon>Pseudomonadati</taxon>
        <taxon>Bdellovibrionota</taxon>
        <taxon>Bdellovibrionia</taxon>
        <taxon>Bdellovibrionales</taxon>
        <taxon>Pseudobdellovibrionaceae</taxon>
        <taxon>Bdellovibrio</taxon>
    </lineage>
</organism>
<dbReference type="STRING" id="264462.Bd2048"/>
<gene>
    <name evidence="2" type="ordered locus">Bd2048</name>
</gene>
<protein>
    <recommendedName>
        <fullName evidence="4">DUF2784 domain-containing protein</fullName>
    </recommendedName>
</protein>
<keyword evidence="1" id="KW-0812">Transmembrane</keyword>
<keyword evidence="1" id="KW-1133">Transmembrane helix</keyword>
<evidence type="ECO:0008006" key="4">
    <source>
        <dbReference type="Google" id="ProtNLM"/>
    </source>
</evidence>
<dbReference type="InterPro" id="IPR021218">
    <property type="entry name" value="DUF2784"/>
</dbReference>
<dbReference type="HOGENOM" id="CLU_140372_0_0_7"/>
<keyword evidence="1" id="KW-0472">Membrane</keyword>
<name>Q6MLG3_BDEBA</name>
<accession>Q6MLG3</accession>
<feature type="transmembrane region" description="Helical" evidence="1">
    <location>
        <begin position="83"/>
        <end position="100"/>
    </location>
</feature>